<dbReference type="AlphaFoldDB" id="A0A7J6TWW0"/>
<dbReference type="Proteomes" id="UP000574390">
    <property type="component" value="Unassembled WGS sequence"/>
</dbReference>
<accession>A0A7J6TWW0</accession>
<gene>
    <name evidence="3" type="ORF">FOZ62_011479</name>
    <name evidence="2" type="ORF">FOZ63_031654</name>
</gene>
<dbReference type="Proteomes" id="UP000553632">
    <property type="component" value="Unassembled WGS sequence"/>
</dbReference>
<evidence type="ECO:0000256" key="1">
    <source>
        <dbReference type="SAM" id="Phobius"/>
    </source>
</evidence>
<evidence type="ECO:0000313" key="5">
    <source>
        <dbReference type="Proteomes" id="UP000574390"/>
    </source>
</evidence>
<keyword evidence="1" id="KW-0472">Membrane</keyword>
<evidence type="ECO:0000313" key="4">
    <source>
        <dbReference type="Proteomes" id="UP000553632"/>
    </source>
</evidence>
<keyword evidence="4" id="KW-1185">Reference proteome</keyword>
<organism evidence="2 4">
    <name type="scientific">Perkinsus olseni</name>
    <name type="common">Perkinsus atlanticus</name>
    <dbReference type="NCBI Taxonomy" id="32597"/>
    <lineage>
        <taxon>Eukaryota</taxon>
        <taxon>Sar</taxon>
        <taxon>Alveolata</taxon>
        <taxon>Perkinsozoa</taxon>
        <taxon>Perkinsea</taxon>
        <taxon>Perkinsida</taxon>
        <taxon>Perkinsidae</taxon>
        <taxon>Perkinsus</taxon>
    </lineage>
</organism>
<proteinExistence type="predicted"/>
<comment type="caution">
    <text evidence="2">The sequence shown here is derived from an EMBL/GenBank/DDBJ whole genome shotgun (WGS) entry which is preliminary data.</text>
</comment>
<dbReference type="EMBL" id="JABANM010003899">
    <property type="protein sequence ID" value="KAF4750087.1"/>
    <property type="molecule type" value="Genomic_DNA"/>
</dbReference>
<evidence type="ECO:0000313" key="3">
    <source>
        <dbReference type="EMBL" id="KAF4750087.1"/>
    </source>
</evidence>
<reference evidence="4 5" key="1">
    <citation type="submission" date="2020-04" db="EMBL/GenBank/DDBJ databases">
        <title>Perkinsus olseni comparative genomics.</title>
        <authorList>
            <person name="Bogema D.R."/>
        </authorList>
    </citation>
    <scope>NUCLEOTIDE SEQUENCE [LARGE SCALE GENOMIC DNA]</scope>
    <source>
        <strain evidence="3">ATCC PRA-205</strain>
        <strain evidence="2 4">ATCC PRA-207</strain>
    </source>
</reference>
<dbReference type="EMBL" id="JABANO010007542">
    <property type="protein sequence ID" value="KAF4749929.1"/>
    <property type="molecule type" value="Genomic_DNA"/>
</dbReference>
<keyword evidence="1" id="KW-0812">Transmembrane</keyword>
<keyword evidence="1" id="KW-1133">Transmembrane helix</keyword>
<protein>
    <submittedName>
        <fullName evidence="2">Uncharacterized protein</fullName>
    </submittedName>
</protein>
<feature type="transmembrane region" description="Helical" evidence="1">
    <location>
        <begin position="63"/>
        <end position="83"/>
    </location>
</feature>
<name>A0A7J6TWW0_PEROL</name>
<evidence type="ECO:0000313" key="2">
    <source>
        <dbReference type="EMBL" id="KAF4749929.1"/>
    </source>
</evidence>
<sequence>MQASERAEIRGYNRHQMTVICLPVTDRHGVTIGVRETLAYKVIAFEASTLSTSNHIVHSLCSIGMKPFFVMSVALIGVALAILEGDSKFKKINAYTVQDDVARSQYFAKDDSDLSSAANVLGQFLMKSLGGGSLGEVGVHGGGKCMITIPCWYYGGKCGLKDDNGLQCICCTS</sequence>